<gene>
    <name evidence="4" type="ORF">CG50_00185</name>
</gene>
<dbReference type="Pfam" id="PF02685">
    <property type="entry name" value="Glucokinase"/>
    <property type="match status" value="1"/>
</dbReference>
<dbReference type="GO" id="GO:0005829">
    <property type="term" value="C:cytosol"/>
    <property type="evidence" value="ECO:0007669"/>
    <property type="project" value="TreeGrafter"/>
</dbReference>
<dbReference type="SUPFAM" id="SSF53067">
    <property type="entry name" value="Actin-like ATPase domain"/>
    <property type="match status" value="1"/>
</dbReference>
<dbReference type="PANTHER" id="PTHR47690:SF1">
    <property type="entry name" value="GLUCOKINASE"/>
    <property type="match status" value="1"/>
</dbReference>
<comment type="similarity">
    <text evidence="3">Belongs to the bacterial glucokinase family.</text>
</comment>
<keyword evidence="1" id="KW-0808">Transferase</keyword>
<keyword evidence="2" id="KW-0418">Kinase</keyword>
<dbReference type="STRING" id="1105367.CG50_00185"/>
<evidence type="ECO:0000256" key="2">
    <source>
        <dbReference type="ARBA" id="ARBA00022777"/>
    </source>
</evidence>
<organism evidence="4 5">
    <name type="scientific">Paenirhodobacter enshiensis</name>
    <dbReference type="NCBI Taxonomy" id="1105367"/>
    <lineage>
        <taxon>Bacteria</taxon>
        <taxon>Pseudomonadati</taxon>
        <taxon>Pseudomonadota</taxon>
        <taxon>Alphaproteobacteria</taxon>
        <taxon>Rhodobacterales</taxon>
        <taxon>Rhodobacter group</taxon>
        <taxon>Paenirhodobacter</taxon>
    </lineage>
</organism>
<evidence type="ECO:0000313" key="4">
    <source>
        <dbReference type="EMBL" id="KFI27206.1"/>
    </source>
</evidence>
<dbReference type="PANTHER" id="PTHR47690">
    <property type="entry name" value="GLUCOKINASE"/>
    <property type="match status" value="1"/>
</dbReference>
<reference evidence="4 5" key="1">
    <citation type="submission" date="2014-03" db="EMBL/GenBank/DDBJ databases">
        <title>Genome of Paenirhodobacter enshiensis DW2-9.</title>
        <authorList>
            <person name="Wang D."/>
            <person name="Wang G."/>
        </authorList>
    </citation>
    <scope>NUCLEOTIDE SEQUENCE [LARGE SCALE GENOMIC DNA]</scope>
    <source>
        <strain evidence="4 5">DW2-9</strain>
    </source>
</reference>
<protein>
    <recommendedName>
        <fullName evidence="6">Glucokinase</fullName>
    </recommendedName>
</protein>
<evidence type="ECO:0000313" key="5">
    <source>
        <dbReference type="Proteomes" id="UP000028824"/>
    </source>
</evidence>
<name>A0A086XYV6_9RHOB</name>
<dbReference type="Gene3D" id="3.40.367.20">
    <property type="match status" value="1"/>
</dbReference>
<dbReference type="GO" id="GO:0004340">
    <property type="term" value="F:glucokinase activity"/>
    <property type="evidence" value="ECO:0007669"/>
    <property type="project" value="InterPro"/>
</dbReference>
<sequence>MPLAAPSDAALTLLADIGGTNTRVALADGAVLRPDTIRRYANAGHAALWPILAEYLTAGGSPRIGRACICAAGPVSAGKVTLTNLAWEISEAELAARTGVRDAAVLNDLAAQGHALDALAPGALRPVLPGQPVSAPDATRLVIGIGTGFNAAPVHRIGRGCFVPASEAGHVTLPVTDAETLRLHDFIARRSGFADVEEVLSGRGVALCHAFVCAEAGRGTPLDPAGVLAGIGAGDPLAEAAGRLFVRVLATVTGDLALTHLPHGGIHLIGGVARAIAPWLGRFGFATAFHARGRFAALVRDFPICVVEDDYAALAGCAIYLDRLCKDRPASSQN</sequence>
<dbReference type="InterPro" id="IPR043129">
    <property type="entry name" value="ATPase_NBD"/>
</dbReference>
<dbReference type="CDD" id="cd24008">
    <property type="entry name" value="ASKHA_NBD_GLK"/>
    <property type="match status" value="1"/>
</dbReference>
<dbReference type="EMBL" id="JFZB01000010">
    <property type="protein sequence ID" value="KFI27206.1"/>
    <property type="molecule type" value="Genomic_DNA"/>
</dbReference>
<dbReference type="RefSeq" id="WP_036636796.1">
    <property type="nucleotide sequence ID" value="NZ_JAYRMG010000001.1"/>
</dbReference>
<dbReference type="GO" id="GO:0005536">
    <property type="term" value="F:D-glucose binding"/>
    <property type="evidence" value="ECO:0007669"/>
    <property type="project" value="InterPro"/>
</dbReference>
<evidence type="ECO:0008006" key="6">
    <source>
        <dbReference type="Google" id="ProtNLM"/>
    </source>
</evidence>
<dbReference type="GO" id="GO:0005524">
    <property type="term" value="F:ATP binding"/>
    <property type="evidence" value="ECO:0007669"/>
    <property type="project" value="InterPro"/>
</dbReference>
<dbReference type="InterPro" id="IPR050201">
    <property type="entry name" value="Bacterial_glucokinase"/>
</dbReference>
<dbReference type="OrthoDB" id="9800595at2"/>
<dbReference type="InterPro" id="IPR003836">
    <property type="entry name" value="Glucokinase"/>
</dbReference>
<evidence type="ECO:0000256" key="1">
    <source>
        <dbReference type="ARBA" id="ARBA00022679"/>
    </source>
</evidence>
<dbReference type="Gene3D" id="3.30.420.40">
    <property type="match status" value="1"/>
</dbReference>
<dbReference type="eggNOG" id="COG0837">
    <property type="taxonomic scope" value="Bacteria"/>
</dbReference>
<dbReference type="GO" id="GO:0006096">
    <property type="term" value="P:glycolytic process"/>
    <property type="evidence" value="ECO:0007669"/>
    <property type="project" value="InterPro"/>
</dbReference>
<evidence type="ECO:0000256" key="3">
    <source>
        <dbReference type="RuleBase" id="RU004046"/>
    </source>
</evidence>
<accession>A0A086XYV6</accession>
<keyword evidence="5" id="KW-1185">Reference proteome</keyword>
<comment type="caution">
    <text evidence="4">The sequence shown here is derived from an EMBL/GenBank/DDBJ whole genome shotgun (WGS) entry which is preliminary data.</text>
</comment>
<dbReference type="AlphaFoldDB" id="A0A086XYV6"/>
<proteinExistence type="inferred from homology"/>
<dbReference type="Proteomes" id="UP000028824">
    <property type="component" value="Unassembled WGS sequence"/>
</dbReference>